<dbReference type="RefSeq" id="XP_026676786.1">
    <property type="nucleotide sequence ID" value="XM_026820985.1"/>
</dbReference>
<dbReference type="PaxDb" id="121845-A0A3Q0IKI8"/>
<dbReference type="OMA" id="ERSMHEK"/>
<dbReference type="AlphaFoldDB" id="A0A3Q0IKI8"/>
<gene>
    <name evidence="3" type="primary">LOC103505714</name>
</gene>
<dbReference type="OrthoDB" id="425925at2759"/>
<feature type="coiled-coil region" evidence="1">
    <location>
        <begin position="299"/>
        <end position="326"/>
    </location>
</feature>
<sequence length="437" mass="52069">MSGDDEHTYINKIRSLEASLNLLRNENTMLTSEIEELRRRLQPISEINHYEQNQKIEIDQHKYENEKLQKDLKQKDETMVKMKKEFETFMDKICAQNKKLERSMHEKEEKVDSTVNKIKQQNVEYKKHIEHLEEELLACRKQMAEFLTSLDLERYKKNIQEKDLELKRNEKKIEVLTDRMKNMKESHEYLIEENEQLKESLERVKLNVNRAELDIIEYCREIKKYDDMVVAIEKQLARYQTFLFKLQDQVRKNNLHKSGMEEQLEKCVDELLDEKEYSANLEKELTDAKAKNKLYAKCLDDCQKKLDENTRELACYKENIGFLKENIEAKRRSLSISKPRDCVRKNFTSCGDFQEQMVPELTDCQSISDVMNIDDHDDFVMESYKQIIKSKSKPNNLCKKANTMMLNKIQCLDKRNYCGTTKRLKSCSKPHKGCLNH</sequence>
<protein>
    <submittedName>
        <fullName evidence="3">Golgin subfamily A member 6-like protein 7</fullName>
    </submittedName>
</protein>
<dbReference type="Proteomes" id="UP000079169">
    <property type="component" value="Unplaced"/>
</dbReference>
<keyword evidence="2" id="KW-1185">Reference proteome</keyword>
<dbReference type="KEGG" id="dci:103505714"/>
<accession>A0A3Q0IKI8</accession>
<organism evidence="2 3">
    <name type="scientific">Diaphorina citri</name>
    <name type="common">Asian citrus psyllid</name>
    <dbReference type="NCBI Taxonomy" id="121845"/>
    <lineage>
        <taxon>Eukaryota</taxon>
        <taxon>Metazoa</taxon>
        <taxon>Ecdysozoa</taxon>
        <taxon>Arthropoda</taxon>
        <taxon>Hexapoda</taxon>
        <taxon>Insecta</taxon>
        <taxon>Pterygota</taxon>
        <taxon>Neoptera</taxon>
        <taxon>Paraneoptera</taxon>
        <taxon>Hemiptera</taxon>
        <taxon>Sternorrhyncha</taxon>
        <taxon>Psylloidea</taxon>
        <taxon>Psyllidae</taxon>
        <taxon>Diaphorininae</taxon>
        <taxon>Diaphorina</taxon>
    </lineage>
</organism>
<name>A0A3Q0IKI8_DIACI</name>
<keyword evidence="1" id="KW-0175">Coiled coil</keyword>
<proteinExistence type="predicted"/>
<evidence type="ECO:0000256" key="1">
    <source>
        <dbReference type="SAM" id="Coils"/>
    </source>
</evidence>
<evidence type="ECO:0000313" key="2">
    <source>
        <dbReference type="Proteomes" id="UP000079169"/>
    </source>
</evidence>
<reference evidence="3" key="1">
    <citation type="submission" date="2025-08" db="UniProtKB">
        <authorList>
            <consortium name="RefSeq"/>
        </authorList>
    </citation>
    <scope>IDENTIFICATION</scope>
</reference>
<feature type="coiled-coil region" evidence="1">
    <location>
        <begin position="13"/>
        <end position="221"/>
    </location>
</feature>
<evidence type="ECO:0000313" key="3">
    <source>
        <dbReference type="RefSeq" id="XP_026676786.1"/>
    </source>
</evidence>
<dbReference type="GeneID" id="103505714"/>